<evidence type="ECO:0000313" key="11">
    <source>
        <dbReference type="EMBL" id="MPL80305.1"/>
    </source>
</evidence>
<dbReference type="Pfam" id="PF06808">
    <property type="entry name" value="DctM"/>
    <property type="match status" value="1"/>
</dbReference>
<keyword evidence="2" id="KW-0813">Transport</keyword>
<feature type="transmembrane region" description="Helical" evidence="8">
    <location>
        <begin position="175"/>
        <end position="194"/>
    </location>
</feature>
<dbReference type="PANTHER" id="PTHR33362:SF3">
    <property type="entry name" value="SIALIC ACID TRAP TRANSPORTER PERMEASE PROTEIN SIAT"/>
    <property type="match status" value="1"/>
</dbReference>
<evidence type="ECO:0000256" key="1">
    <source>
        <dbReference type="ARBA" id="ARBA00004429"/>
    </source>
</evidence>
<gene>
    <name evidence="11" type="ORF">SDC9_26204</name>
</gene>
<evidence type="ECO:0000256" key="8">
    <source>
        <dbReference type="SAM" id="Phobius"/>
    </source>
</evidence>
<feature type="transmembrane region" description="Helical" evidence="8">
    <location>
        <begin position="200"/>
        <end position="232"/>
    </location>
</feature>
<feature type="transmembrane region" description="Helical" evidence="8">
    <location>
        <begin position="595"/>
        <end position="619"/>
    </location>
</feature>
<comment type="subcellular location">
    <subcellularLocation>
        <location evidence="1">Cell inner membrane</location>
        <topology evidence="1">Multi-pass membrane protein</topology>
    </subcellularLocation>
</comment>
<keyword evidence="3" id="KW-1003">Cell membrane</keyword>
<organism evidence="11">
    <name type="scientific">bioreactor metagenome</name>
    <dbReference type="NCBI Taxonomy" id="1076179"/>
    <lineage>
        <taxon>unclassified sequences</taxon>
        <taxon>metagenomes</taxon>
        <taxon>ecological metagenomes</taxon>
    </lineage>
</organism>
<evidence type="ECO:0000259" key="9">
    <source>
        <dbReference type="Pfam" id="PF04290"/>
    </source>
</evidence>
<feature type="transmembrane region" description="Helical" evidence="8">
    <location>
        <begin position="557"/>
        <end position="583"/>
    </location>
</feature>
<dbReference type="EMBL" id="VSSQ01000136">
    <property type="protein sequence ID" value="MPL80305.1"/>
    <property type="molecule type" value="Genomic_DNA"/>
</dbReference>
<dbReference type="PANTHER" id="PTHR33362">
    <property type="entry name" value="SIALIC ACID TRAP TRANSPORTER PERMEASE PROTEIN SIAT-RELATED"/>
    <property type="match status" value="1"/>
</dbReference>
<evidence type="ECO:0000256" key="7">
    <source>
        <dbReference type="ARBA" id="ARBA00023136"/>
    </source>
</evidence>
<feature type="transmembrane region" description="Helical" evidence="8">
    <location>
        <begin position="503"/>
        <end position="524"/>
    </location>
</feature>
<feature type="transmembrane region" description="Helical" evidence="8">
    <location>
        <begin position="144"/>
        <end position="163"/>
    </location>
</feature>
<dbReference type="InterPro" id="IPR055348">
    <property type="entry name" value="DctQ"/>
</dbReference>
<feature type="transmembrane region" description="Helical" evidence="8">
    <location>
        <begin position="470"/>
        <end position="491"/>
    </location>
</feature>
<keyword evidence="5 8" id="KW-0812">Transmembrane</keyword>
<comment type="caution">
    <text evidence="11">The sequence shown here is derived from an EMBL/GenBank/DDBJ whole genome shotgun (WGS) entry which is preliminary data.</text>
</comment>
<name>A0A644UN89_9ZZZZ</name>
<feature type="transmembrane region" description="Helical" evidence="8">
    <location>
        <begin position="287"/>
        <end position="316"/>
    </location>
</feature>
<reference evidence="11" key="1">
    <citation type="submission" date="2019-08" db="EMBL/GenBank/DDBJ databases">
        <authorList>
            <person name="Kucharzyk K."/>
            <person name="Murdoch R.W."/>
            <person name="Higgins S."/>
            <person name="Loffler F."/>
        </authorList>
    </citation>
    <scope>NUCLEOTIDE SEQUENCE</scope>
</reference>
<feature type="transmembrane region" description="Helical" evidence="8">
    <location>
        <begin position="368"/>
        <end position="390"/>
    </location>
</feature>
<dbReference type="AlphaFoldDB" id="A0A644UN89"/>
<proteinExistence type="predicted"/>
<sequence>MLDIAKKPENSWKKWLRWIDGNFEKPFLVIGMLAIIMLITYQTLYRYIVSNITGGTAIVGLEELARFIFIWITYLAIPLAIKGRNNIRVDILYDRISDRWQKISWIMVDSCILVLTGVIFFMGIDHLQMMLNYPQTSPALNIPFFFPYLILPIGFGLMSIRCIQDLVKQALEIGLKDTLIGVLVTAAIFSPLFLKPDVPAMAWLFGYFVLFIFIGVPIAMALGLSALGTILCANTMPIEYISQISFTSIDSFPIMAIPFFVAAGVFMGEGGLSKRLLGLADELLGSFTGGLALATVVTCMFFAAISGSGPATVAAIGSLTIPAMVERGYSRAFAAALVAAAGSIGVMIPPSNPFVVYGVSAQVSIGKLFMGGIVPGLIIGLVLMGISYYYSKKNGWKGEARKRTFRTVGKAFWEAKWALMVPVIILGGIYSGYMTPTESAAVAAFYGLIVGVFIHKGINLKNIVYCFTESCSTSAVIIALMAMATIFGNILTIEQIPTKIATWMLAITDSKYVILLIITLLLLFVGTFMEALAAIVILTPILLPIVLQVGIDPIHFGIIMVVNLAIGFITPPVGVNLFVASGLAKLKIEEISKAVVPFLLGMIAVLLLISYVPSISMFLTQFVK</sequence>
<keyword evidence="6 8" id="KW-1133">Transmembrane helix</keyword>
<evidence type="ECO:0000256" key="2">
    <source>
        <dbReference type="ARBA" id="ARBA00022448"/>
    </source>
</evidence>
<evidence type="ECO:0000256" key="3">
    <source>
        <dbReference type="ARBA" id="ARBA00022475"/>
    </source>
</evidence>
<keyword evidence="7 8" id="KW-0472">Membrane</keyword>
<dbReference type="InterPro" id="IPR004681">
    <property type="entry name" value="TRAP_DctM"/>
</dbReference>
<dbReference type="InterPro" id="IPR010656">
    <property type="entry name" value="DctM"/>
</dbReference>
<feature type="transmembrane region" description="Helical" evidence="8">
    <location>
        <begin position="244"/>
        <end position="267"/>
    </location>
</feature>
<feature type="domain" description="Tripartite ATP-independent periplasmic transporters DctQ component" evidence="9">
    <location>
        <begin position="35"/>
        <end position="170"/>
    </location>
</feature>
<dbReference type="GO" id="GO:0005886">
    <property type="term" value="C:plasma membrane"/>
    <property type="evidence" value="ECO:0007669"/>
    <property type="project" value="UniProtKB-SubCell"/>
</dbReference>
<feature type="transmembrane region" description="Helical" evidence="8">
    <location>
        <begin position="411"/>
        <end position="433"/>
    </location>
</feature>
<keyword evidence="4" id="KW-0997">Cell inner membrane</keyword>
<evidence type="ECO:0000256" key="6">
    <source>
        <dbReference type="ARBA" id="ARBA00022989"/>
    </source>
</evidence>
<feature type="domain" description="TRAP C4-dicarboxylate transport system permease DctM subunit" evidence="10">
    <location>
        <begin position="205"/>
        <end position="615"/>
    </location>
</feature>
<evidence type="ECO:0000256" key="4">
    <source>
        <dbReference type="ARBA" id="ARBA00022519"/>
    </source>
</evidence>
<evidence type="ECO:0000259" key="10">
    <source>
        <dbReference type="Pfam" id="PF06808"/>
    </source>
</evidence>
<feature type="transmembrane region" description="Helical" evidence="8">
    <location>
        <begin position="531"/>
        <end position="551"/>
    </location>
</feature>
<feature type="transmembrane region" description="Helical" evidence="8">
    <location>
        <begin position="27"/>
        <end position="44"/>
    </location>
</feature>
<feature type="transmembrane region" description="Helical" evidence="8">
    <location>
        <begin position="64"/>
        <end position="82"/>
    </location>
</feature>
<feature type="transmembrane region" description="Helical" evidence="8">
    <location>
        <begin position="103"/>
        <end position="124"/>
    </location>
</feature>
<accession>A0A644UN89</accession>
<dbReference type="NCBIfam" id="TIGR00786">
    <property type="entry name" value="dctM"/>
    <property type="match status" value="1"/>
</dbReference>
<dbReference type="Pfam" id="PF04290">
    <property type="entry name" value="DctQ"/>
    <property type="match status" value="1"/>
</dbReference>
<evidence type="ECO:0000256" key="5">
    <source>
        <dbReference type="ARBA" id="ARBA00022692"/>
    </source>
</evidence>
<feature type="transmembrane region" description="Helical" evidence="8">
    <location>
        <begin position="439"/>
        <end position="458"/>
    </location>
</feature>
<feature type="transmembrane region" description="Helical" evidence="8">
    <location>
        <begin position="328"/>
        <end position="348"/>
    </location>
</feature>
<protein>
    <submittedName>
        <fullName evidence="11">Uncharacterized protein</fullName>
    </submittedName>
</protein>
<dbReference type="GO" id="GO:0022857">
    <property type="term" value="F:transmembrane transporter activity"/>
    <property type="evidence" value="ECO:0007669"/>
    <property type="project" value="TreeGrafter"/>
</dbReference>